<reference evidence="3 4" key="1">
    <citation type="submission" date="2019-03" db="EMBL/GenBank/DDBJ databases">
        <authorList>
            <person name="Nijsse B."/>
        </authorList>
    </citation>
    <scope>NUCLEOTIDE SEQUENCE [LARGE SCALE GENOMIC DNA]</scope>
    <source>
        <strain evidence="3">Desulfoluna butyratoxydans MSL71</strain>
    </source>
</reference>
<keyword evidence="4" id="KW-1185">Reference proteome</keyword>
<accession>A0A4U8YMV5</accession>
<dbReference type="PANTHER" id="PTHR34512">
    <property type="entry name" value="CELL SURFACE PROTEIN"/>
    <property type="match status" value="1"/>
</dbReference>
<dbReference type="Proteomes" id="UP000507962">
    <property type="component" value="Unassembled WGS sequence"/>
</dbReference>
<dbReference type="InterPro" id="IPR002372">
    <property type="entry name" value="PQQ_rpt_dom"/>
</dbReference>
<dbReference type="PANTHER" id="PTHR34512:SF30">
    <property type="entry name" value="OUTER MEMBRANE PROTEIN ASSEMBLY FACTOR BAMB"/>
    <property type="match status" value="1"/>
</dbReference>
<organism evidence="3 4">
    <name type="scientific">Desulfoluna butyratoxydans</name>
    <dbReference type="NCBI Taxonomy" id="231438"/>
    <lineage>
        <taxon>Bacteria</taxon>
        <taxon>Pseudomonadati</taxon>
        <taxon>Thermodesulfobacteriota</taxon>
        <taxon>Desulfobacteria</taxon>
        <taxon>Desulfobacterales</taxon>
        <taxon>Desulfolunaceae</taxon>
        <taxon>Desulfoluna</taxon>
    </lineage>
</organism>
<feature type="transmembrane region" description="Helical" evidence="1">
    <location>
        <begin position="6"/>
        <end position="26"/>
    </location>
</feature>
<dbReference type="EMBL" id="CAADHO010000005">
    <property type="protein sequence ID" value="VFQ45395.1"/>
    <property type="molecule type" value="Genomic_DNA"/>
</dbReference>
<dbReference type="Pfam" id="PF13360">
    <property type="entry name" value="PQQ_2"/>
    <property type="match status" value="1"/>
</dbReference>
<evidence type="ECO:0000256" key="1">
    <source>
        <dbReference type="SAM" id="Phobius"/>
    </source>
</evidence>
<proteinExistence type="predicted"/>
<gene>
    <name evidence="3" type="ORF">MSL71_30520</name>
</gene>
<evidence type="ECO:0000313" key="3">
    <source>
        <dbReference type="EMBL" id="VFQ45395.1"/>
    </source>
</evidence>
<dbReference type="InterPro" id="IPR015943">
    <property type="entry name" value="WD40/YVTN_repeat-like_dom_sf"/>
</dbReference>
<evidence type="ECO:0000313" key="4">
    <source>
        <dbReference type="Proteomes" id="UP000507962"/>
    </source>
</evidence>
<protein>
    <submittedName>
        <fullName evidence="3">Pyrrolo-quinoline quinone repeat</fullName>
    </submittedName>
</protein>
<dbReference type="SUPFAM" id="SSF50998">
    <property type="entry name" value="Quinoprotein alcohol dehydrogenase-like"/>
    <property type="match status" value="1"/>
</dbReference>
<feature type="domain" description="Pyrrolo-quinoline quinone repeat" evidence="2">
    <location>
        <begin position="78"/>
        <end position="212"/>
    </location>
</feature>
<keyword evidence="1" id="KW-1133">Transmembrane helix</keyword>
<name>A0A4U8YMV5_9BACT</name>
<evidence type="ECO:0000259" key="2">
    <source>
        <dbReference type="Pfam" id="PF13360"/>
    </source>
</evidence>
<dbReference type="Gene3D" id="2.130.10.10">
    <property type="entry name" value="YVTN repeat-like/Quinoprotein amine dehydrogenase"/>
    <property type="match status" value="1"/>
</dbReference>
<sequence length="222" mass="25184">MIKSITLFLSGAFSVVILYYLTPILLEKFIISYDRIERTKDNSTFPSVIYCSLAVDSKNIYFTSQIIDQKTLSSQSFIHSIDKSNGKENWRTEISDVTGSQIISTKDMVLIIGSTQIYAIDRLSGELLWDNKCEFINFSYTFDDNFIFIRNNGEISAIDMKNGEKSWVVQTYDNIPIGQISHKNGEIFYTNLDGLIKIVSATNGEEIGSYTTDIPNVLTTKR</sequence>
<dbReference type="InterPro" id="IPR018391">
    <property type="entry name" value="PQQ_b-propeller_rpt"/>
</dbReference>
<dbReference type="AlphaFoldDB" id="A0A4U8YMV5"/>
<keyword evidence="1" id="KW-0472">Membrane</keyword>
<keyword evidence="1" id="KW-0812">Transmembrane</keyword>
<dbReference type="InterPro" id="IPR011047">
    <property type="entry name" value="Quinoprotein_ADH-like_sf"/>
</dbReference>
<dbReference type="SMART" id="SM00564">
    <property type="entry name" value="PQQ"/>
    <property type="match status" value="4"/>
</dbReference>
<dbReference type="RefSeq" id="WP_180141868.1">
    <property type="nucleotide sequence ID" value="NZ_CAADHO010000005.1"/>
</dbReference>